<reference evidence="1" key="1">
    <citation type="submission" date="2018-02" db="EMBL/GenBank/DDBJ databases">
        <title>Rhizophora mucronata_Transcriptome.</title>
        <authorList>
            <person name="Meera S.P."/>
            <person name="Sreeshan A."/>
            <person name="Augustine A."/>
        </authorList>
    </citation>
    <scope>NUCLEOTIDE SEQUENCE</scope>
    <source>
        <tissue evidence="1">Leaf</tissue>
    </source>
</reference>
<protein>
    <submittedName>
        <fullName evidence="1">Uncharacterized protein</fullName>
    </submittedName>
</protein>
<sequence length="38" mass="4278">MMKASSIYELKIANILEISLKLFHEIFSPLGSQQAKVV</sequence>
<dbReference type="AlphaFoldDB" id="A0A2P2N4J1"/>
<proteinExistence type="predicted"/>
<evidence type="ECO:0000313" key="1">
    <source>
        <dbReference type="EMBL" id="MBX37378.1"/>
    </source>
</evidence>
<name>A0A2P2N4J1_RHIMU</name>
<accession>A0A2P2N4J1</accession>
<dbReference type="EMBL" id="GGEC01056894">
    <property type="protein sequence ID" value="MBX37378.1"/>
    <property type="molecule type" value="Transcribed_RNA"/>
</dbReference>
<organism evidence="1">
    <name type="scientific">Rhizophora mucronata</name>
    <name type="common">Asiatic mangrove</name>
    <dbReference type="NCBI Taxonomy" id="61149"/>
    <lineage>
        <taxon>Eukaryota</taxon>
        <taxon>Viridiplantae</taxon>
        <taxon>Streptophyta</taxon>
        <taxon>Embryophyta</taxon>
        <taxon>Tracheophyta</taxon>
        <taxon>Spermatophyta</taxon>
        <taxon>Magnoliopsida</taxon>
        <taxon>eudicotyledons</taxon>
        <taxon>Gunneridae</taxon>
        <taxon>Pentapetalae</taxon>
        <taxon>rosids</taxon>
        <taxon>fabids</taxon>
        <taxon>Malpighiales</taxon>
        <taxon>Rhizophoraceae</taxon>
        <taxon>Rhizophora</taxon>
    </lineage>
</organism>